<evidence type="ECO:0000313" key="1">
    <source>
        <dbReference type="Proteomes" id="UP000050640"/>
    </source>
</evidence>
<reference evidence="2" key="1">
    <citation type="submission" date="2017-02" db="UniProtKB">
        <authorList>
            <consortium name="WormBaseParasite"/>
        </authorList>
    </citation>
    <scope>IDENTIFICATION</scope>
</reference>
<evidence type="ECO:0000313" key="2">
    <source>
        <dbReference type="WBParaSite" id="EEL_0000078001-mRNA-1"/>
    </source>
</evidence>
<dbReference type="AlphaFoldDB" id="A0A0R3RH69"/>
<dbReference type="Proteomes" id="UP000050640">
    <property type="component" value="Unplaced"/>
</dbReference>
<dbReference type="WBParaSite" id="EEL_0000078001-mRNA-1">
    <property type="protein sequence ID" value="EEL_0000078001-mRNA-1"/>
    <property type="gene ID" value="EEL_0000078001"/>
</dbReference>
<name>A0A0R3RH69_9BILA</name>
<keyword evidence="1" id="KW-1185">Reference proteome</keyword>
<organism evidence="1 2">
    <name type="scientific">Elaeophora elaphi</name>
    <dbReference type="NCBI Taxonomy" id="1147741"/>
    <lineage>
        <taxon>Eukaryota</taxon>
        <taxon>Metazoa</taxon>
        <taxon>Ecdysozoa</taxon>
        <taxon>Nematoda</taxon>
        <taxon>Chromadorea</taxon>
        <taxon>Rhabditida</taxon>
        <taxon>Spirurina</taxon>
        <taxon>Spiruromorpha</taxon>
        <taxon>Filarioidea</taxon>
        <taxon>Onchocercidae</taxon>
        <taxon>Elaeophora</taxon>
    </lineage>
</organism>
<accession>A0A0R3RH69</accession>
<protein>
    <submittedName>
        <fullName evidence="2">LXG domain-containing protein</fullName>
    </submittedName>
</protein>
<sequence length="107" mass="11743">MDLKERIDKLNDMCTDINNQVDNMTATLNAYNAGQSNALYVIIACSVDSIIRLFEQIYTTIITITKIAKNFQHSTKALLTVSNLAPATANSNEKKADALVSASLNFD</sequence>
<proteinExistence type="predicted"/>